<dbReference type="AlphaFoldDB" id="A0AA38IER3"/>
<accession>A0AA38IER3</accession>
<reference evidence="2" key="1">
    <citation type="journal article" date="2023" name="G3 (Bethesda)">
        <title>Whole genome assemblies of Zophobas morio and Tenebrio molitor.</title>
        <authorList>
            <person name="Kaur S."/>
            <person name="Stinson S.A."/>
            <person name="diCenzo G.C."/>
        </authorList>
    </citation>
    <scope>NUCLEOTIDE SEQUENCE</scope>
    <source>
        <strain evidence="2">QUZm001</strain>
    </source>
</reference>
<protein>
    <submittedName>
        <fullName evidence="2">Uncharacterized protein</fullName>
    </submittedName>
</protein>
<keyword evidence="3" id="KW-1185">Reference proteome</keyword>
<name>A0AA38IER3_9CUCU</name>
<dbReference type="EMBL" id="JALNTZ010000004">
    <property type="protein sequence ID" value="KAJ3653761.1"/>
    <property type="molecule type" value="Genomic_DNA"/>
</dbReference>
<comment type="caution">
    <text evidence="2">The sequence shown here is derived from an EMBL/GenBank/DDBJ whole genome shotgun (WGS) entry which is preliminary data.</text>
</comment>
<organism evidence="2 3">
    <name type="scientific">Zophobas morio</name>
    <dbReference type="NCBI Taxonomy" id="2755281"/>
    <lineage>
        <taxon>Eukaryota</taxon>
        <taxon>Metazoa</taxon>
        <taxon>Ecdysozoa</taxon>
        <taxon>Arthropoda</taxon>
        <taxon>Hexapoda</taxon>
        <taxon>Insecta</taxon>
        <taxon>Pterygota</taxon>
        <taxon>Neoptera</taxon>
        <taxon>Endopterygota</taxon>
        <taxon>Coleoptera</taxon>
        <taxon>Polyphaga</taxon>
        <taxon>Cucujiformia</taxon>
        <taxon>Tenebrionidae</taxon>
        <taxon>Zophobas</taxon>
    </lineage>
</organism>
<dbReference type="Proteomes" id="UP001168821">
    <property type="component" value="Unassembled WGS sequence"/>
</dbReference>
<evidence type="ECO:0000313" key="2">
    <source>
        <dbReference type="EMBL" id="KAJ3653761.1"/>
    </source>
</evidence>
<proteinExistence type="predicted"/>
<feature type="compositionally biased region" description="Polar residues" evidence="1">
    <location>
        <begin position="1"/>
        <end position="14"/>
    </location>
</feature>
<feature type="region of interest" description="Disordered" evidence="1">
    <location>
        <begin position="1"/>
        <end position="41"/>
    </location>
</feature>
<evidence type="ECO:0000256" key="1">
    <source>
        <dbReference type="SAM" id="MobiDB-lite"/>
    </source>
</evidence>
<sequence>MKSSKYTQASTPNDNDYRDYQNVGVTLLPDEGNQNLGGQRSSDFLLKGAYDPFRPPDRFSPERNANRFPVDIELCSCAKEAAFKGPHMVMNRSFSTLPKFDTTNLSQFSLDRKLAKFPPRHHQKHGFQCEVQRRVQSPEIINIHRGPSSLYEYGDGNNCAVKSCAYDKEFKCDDYGFRRGHPFRTSSR</sequence>
<evidence type="ECO:0000313" key="3">
    <source>
        <dbReference type="Proteomes" id="UP001168821"/>
    </source>
</evidence>
<gene>
    <name evidence="2" type="ORF">Zmor_012996</name>
</gene>
<feature type="compositionally biased region" description="Polar residues" evidence="1">
    <location>
        <begin position="32"/>
        <end position="41"/>
    </location>
</feature>